<comment type="function">
    <text evidence="1">Plays a role in mitochondrial morphogenesis.</text>
</comment>
<evidence type="ECO:0000256" key="4">
    <source>
        <dbReference type="ARBA" id="ARBA00022692"/>
    </source>
</evidence>
<dbReference type="Pfam" id="PF14972">
    <property type="entry name" value="Mito_morph_reg"/>
    <property type="match status" value="1"/>
</dbReference>
<name>F2TYS3_SALR5</name>
<gene>
    <name evidence="10" type="ORF">PTSG_01726</name>
</gene>
<dbReference type="PANTHER" id="PTHR15099">
    <property type="entry name" value="PROTEIN PM1"/>
    <property type="match status" value="1"/>
</dbReference>
<keyword evidence="7" id="KW-0496">Mitochondrion</keyword>
<evidence type="ECO:0000256" key="9">
    <source>
        <dbReference type="SAM" id="MobiDB-lite"/>
    </source>
</evidence>
<dbReference type="AlphaFoldDB" id="F2TYS3"/>
<keyword evidence="8" id="KW-0472">Membrane</keyword>
<dbReference type="KEGG" id="sre:PTSG_01726"/>
<dbReference type="PANTHER" id="PTHR15099:SF2">
    <property type="entry name" value="TRANSMEMBRANE PROTEIN 11, MITOCHONDRIAL"/>
    <property type="match status" value="1"/>
</dbReference>
<evidence type="ECO:0000256" key="6">
    <source>
        <dbReference type="ARBA" id="ARBA00022989"/>
    </source>
</evidence>
<keyword evidence="11" id="KW-1185">Reference proteome</keyword>
<evidence type="ECO:0008006" key="12">
    <source>
        <dbReference type="Google" id="ProtNLM"/>
    </source>
</evidence>
<evidence type="ECO:0000256" key="8">
    <source>
        <dbReference type="ARBA" id="ARBA00023136"/>
    </source>
</evidence>
<keyword evidence="5" id="KW-0999">Mitochondrion inner membrane</keyword>
<evidence type="ECO:0000313" key="11">
    <source>
        <dbReference type="Proteomes" id="UP000007799"/>
    </source>
</evidence>
<protein>
    <recommendedName>
        <fullName evidence="12">Transmembrane protein</fullName>
    </recommendedName>
</protein>
<dbReference type="InParanoid" id="F2TYS3"/>
<evidence type="ECO:0000313" key="10">
    <source>
        <dbReference type="EMBL" id="EGD78747.1"/>
    </source>
</evidence>
<comment type="similarity">
    <text evidence="3">Belongs to the TMEM11 family.</text>
</comment>
<evidence type="ECO:0000256" key="7">
    <source>
        <dbReference type="ARBA" id="ARBA00023128"/>
    </source>
</evidence>
<evidence type="ECO:0000256" key="3">
    <source>
        <dbReference type="ARBA" id="ARBA00006060"/>
    </source>
</evidence>
<proteinExistence type="inferred from homology"/>
<dbReference type="GeneID" id="16078300"/>
<comment type="subcellular location">
    <subcellularLocation>
        <location evidence="2">Mitochondrion inner membrane</location>
        <topology evidence="2">Multi-pass membrane protein</topology>
    </subcellularLocation>
</comment>
<dbReference type="OrthoDB" id="9970856at2759"/>
<evidence type="ECO:0000256" key="1">
    <source>
        <dbReference type="ARBA" id="ARBA00002812"/>
    </source>
</evidence>
<keyword evidence="4" id="KW-0812">Transmembrane</keyword>
<dbReference type="GO" id="GO:0005743">
    <property type="term" value="C:mitochondrial inner membrane"/>
    <property type="evidence" value="ECO:0007669"/>
    <property type="project" value="UniProtKB-SubCell"/>
</dbReference>
<reference evidence="10" key="1">
    <citation type="submission" date="2009-08" db="EMBL/GenBank/DDBJ databases">
        <title>Annotation of Salpingoeca rosetta.</title>
        <authorList>
            <consortium name="The Broad Institute Genome Sequencing Platform"/>
            <person name="Russ C."/>
            <person name="Cuomo C."/>
            <person name="Burger G."/>
            <person name="Gray M.W."/>
            <person name="Holland P.W.H."/>
            <person name="King N."/>
            <person name="Lang F.B.F."/>
            <person name="Roger A.J."/>
            <person name="Ruiz-Trillo I."/>
            <person name="Young S.K."/>
            <person name="Zeng Q."/>
            <person name="Gargeya S."/>
            <person name="Alvarado L."/>
            <person name="Berlin A."/>
            <person name="Chapman S.B."/>
            <person name="Chen Z."/>
            <person name="Freedman E."/>
            <person name="Gellesch M."/>
            <person name="Goldberg J."/>
            <person name="Griggs A."/>
            <person name="Gujja S."/>
            <person name="Heilman E."/>
            <person name="Heiman D."/>
            <person name="Howarth C."/>
            <person name="Mehta T."/>
            <person name="Neiman D."/>
            <person name="Pearson M."/>
            <person name="Roberts A."/>
            <person name="Saif S."/>
            <person name="Shea T."/>
            <person name="Shenoy N."/>
            <person name="Sisk P."/>
            <person name="Stolte C."/>
            <person name="Sykes S."/>
            <person name="White J."/>
            <person name="Yandava C."/>
            <person name="Haas B."/>
            <person name="Nusbaum C."/>
            <person name="Birren B."/>
        </authorList>
    </citation>
    <scope>NUCLEOTIDE SEQUENCE [LARGE SCALE GENOMIC DNA]</scope>
    <source>
        <strain evidence="10">ATCC 50818</strain>
    </source>
</reference>
<organism evidence="11">
    <name type="scientific">Salpingoeca rosetta (strain ATCC 50818 / BSB-021)</name>
    <dbReference type="NCBI Taxonomy" id="946362"/>
    <lineage>
        <taxon>Eukaryota</taxon>
        <taxon>Choanoflagellata</taxon>
        <taxon>Craspedida</taxon>
        <taxon>Salpingoecidae</taxon>
        <taxon>Salpingoeca</taxon>
    </lineage>
</organism>
<accession>F2TYS3</accession>
<dbReference type="GO" id="GO:0007007">
    <property type="term" value="P:inner mitochondrial membrane organization"/>
    <property type="evidence" value="ECO:0007669"/>
    <property type="project" value="TreeGrafter"/>
</dbReference>
<keyword evidence="6" id="KW-1133">Transmembrane helix</keyword>
<dbReference type="EMBL" id="GL832957">
    <property type="protein sequence ID" value="EGD78747.1"/>
    <property type="molecule type" value="Genomic_DNA"/>
</dbReference>
<dbReference type="RefSeq" id="XP_004997704.1">
    <property type="nucleotide sequence ID" value="XM_004997647.1"/>
</dbReference>
<sequence length="224" mass="24563">MGQSQREEGHSQGKEEEEEELYRVAVVDRFDDKEEDFEEAQWMTSWLEEKKKKNRSTTGGKGEDATASRRLLLAVAQRTSLTQAALQAADEIAITDFGTAGVAQRAIALGNTFHKTAVLAGLGGLIGTSANRLRIPALGLLGLSVTCALAYDLDWQRDFLCKYQVHKDRSSPPIVCQFLAPGAEATVLVRRDDSARKVLHNTIAFLALAAATFTAHRAGWIRFS</sequence>
<feature type="compositionally biased region" description="Basic and acidic residues" evidence="9">
    <location>
        <begin position="1"/>
        <end position="14"/>
    </location>
</feature>
<dbReference type="STRING" id="946362.F2TYS3"/>
<evidence type="ECO:0000256" key="2">
    <source>
        <dbReference type="ARBA" id="ARBA00004448"/>
    </source>
</evidence>
<dbReference type="InterPro" id="IPR026120">
    <property type="entry name" value="TMEM11"/>
</dbReference>
<dbReference type="Proteomes" id="UP000007799">
    <property type="component" value="Unassembled WGS sequence"/>
</dbReference>
<evidence type="ECO:0000256" key="5">
    <source>
        <dbReference type="ARBA" id="ARBA00022792"/>
    </source>
</evidence>
<feature type="region of interest" description="Disordered" evidence="9">
    <location>
        <begin position="1"/>
        <end position="20"/>
    </location>
</feature>